<evidence type="ECO:0000313" key="2">
    <source>
        <dbReference type="EMBL" id="KAF0045076.1"/>
    </source>
</evidence>
<protein>
    <submittedName>
        <fullName evidence="2">Uncharacterized protein</fullName>
    </submittedName>
</protein>
<gene>
    <name evidence="2" type="ORF">F2P81_001605</name>
</gene>
<organism evidence="2 3">
    <name type="scientific">Scophthalmus maximus</name>
    <name type="common">Turbot</name>
    <name type="synonym">Psetta maxima</name>
    <dbReference type="NCBI Taxonomy" id="52904"/>
    <lineage>
        <taxon>Eukaryota</taxon>
        <taxon>Metazoa</taxon>
        <taxon>Chordata</taxon>
        <taxon>Craniata</taxon>
        <taxon>Vertebrata</taxon>
        <taxon>Euteleostomi</taxon>
        <taxon>Actinopterygii</taxon>
        <taxon>Neopterygii</taxon>
        <taxon>Teleostei</taxon>
        <taxon>Neoteleostei</taxon>
        <taxon>Acanthomorphata</taxon>
        <taxon>Carangaria</taxon>
        <taxon>Pleuronectiformes</taxon>
        <taxon>Pleuronectoidei</taxon>
        <taxon>Scophthalmidae</taxon>
        <taxon>Scophthalmus</taxon>
    </lineage>
</organism>
<feature type="compositionally biased region" description="Low complexity" evidence="1">
    <location>
        <begin position="151"/>
        <end position="165"/>
    </location>
</feature>
<accession>A0A6A4TBU6</accession>
<evidence type="ECO:0000313" key="3">
    <source>
        <dbReference type="Proteomes" id="UP000438429"/>
    </source>
</evidence>
<proteinExistence type="predicted"/>
<evidence type="ECO:0000256" key="1">
    <source>
        <dbReference type="SAM" id="MobiDB-lite"/>
    </source>
</evidence>
<feature type="compositionally biased region" description="Basic and acidic residues" evidence="1">
    <location>
        <begin position="131"/>
        <end position="140"/>
    </location>
</feature>
<sequence length="175" mass="19732">MLVSMSGSDGVIGWKSHGQPFISHGCETKDMFTLQASIRNLELPEFSDSVLDSNLHNKKRSQEHIIIVIIHLHSFYPVTKNESKNPKTGRCRPNSPDRMKKILVVKCERVIGRQYGDVQEASGDLWVVGKQSKDTTERTKRVVSPRRPTWQLSASSPSASLQNQSERPQPPIKQT</sequence>
<dbReference type="AlphaFoldDB" id="A0A6A4TBU6"/>
<comment type="caution">
    <text evidence="2">The sequence shown here is derived from an EMBL/GenBank/DDBJ whole genome shotgun (WGS) entry which is preliminary data.</text>
</comment>
<feature type="region of interest" description="Disordered" evidence="1">
    <location>
        <begin position="131"/>
        <end position="175"/>
    </location>
</feature>
<dbReference type="Proteomes" id="UP000438429">
    <property type="component" value="Unassembled WGS sequence"/>
</dbReference>
<dbReference type="EMBL" id="VEVO01000002">
    <property type="protein sequence ID" value="KAF0045076.1"/>
    <property type="molecule type" value="Genomic_DNA"/>
</dbReference>
<reference evidence="2 3" key="1">
    <citation type="submission" date="2019-06" db="EMBL/GenBank/DDBJ databases">
        <title>Draft genomes of female and male turbot (Scophthalmus maximus).</title>
        <authorList>
            <person name="Xu H."/>
            <person name="Xu X.-W."/>
            <person name="Shao C."/>
            <person name="Chen S."/>
        </authorList>
    </citation>
    <scope>NUCLEOTIDE SEQUENCE [LARGE SCALE GENOMIC DNA]</scope>
    <source>
        <strain evidence="2">Ysfricsl-2016a</strain>
        <tissue evidence="2">Blood</tissue>
    </source>
</reference>
<name>A0A6A4TBU6_SCOMX</name>